<dbReference type="PANTHER" id="PTHR37544">
    <property type="entry name" value="SPRAY-RELATED"/>
    <property type="match status" value="1"/>
</dbReference>
<dbReference type="EMBL" id="PDLM01000010">
    <property type="protein sequence ID" value="RDW67583.1"/>
    <property type="molecule type" value="Genomic_DNA"/>
</dbReference>
<comment type="caution">
    <text evidence="2">The sequence shown here is derived from an EMBL/GenBank/DDBJ whole genome shotgun (WGS) entry which is preliminary data.</text>
</comment>
<proteinExistence type="predicted"/>
<name>A0A3D8R0K2_9HELO</name>
<feature type="transmembrane region" description="Helical" evidence="1">
    <location>
        <begin position="163"/>
        <end position="187"/>
    </location>
</feature>
<evidence type="ECO:0000313" key="2">
    <source>
        <dbReference type="EMBL" id="RDW67583.1"/>
    </source>
</evidence>
<feature type="transmembrane region" description="Helical" evidence="1">
    <location>
        <begin position="1146"/>
        <end position="1168"/>
    </location>
</feature>
<evidence type="ECO:0000256" key="1">
    <source>
        <dbReference type="SAM" id="Phobius"/>
    </source>
</evidence>
<sequence>MASPVAAPAERDLPFTPLDQRLQAGGAPAGTRFERHVKPSSWRAFSLRRPYLCFLLGLTLALLGGTEALRQVSYQQHGLQHLGGLNPTGLTTGQNILYSYIPTVLAVIYSTLWSYIDSDTKRLEPYIQMRSSRSPASNLLLDYVFESAFATPIRALRRRHWTLAAVSFIFLLISLLLPASLGALFGIDNVSYSVDDNAFDLSHRYLVSGTLPGGEFVDQARAISIPNGSELPAWTTADYAVSAFSPKTESIGGNETWTARTAVYYAQPSCRRFDIESTMLFNGGGSGLIIGADILLLNDLLLLANLSVADTPSCNLTVGIMIRMVIPLSQDNYLFPIFTYEFNGTVTTSSISAVLVHPPQPGDAQYKILQNSPTTIYWREPDFSCPNRDRLAGLVALDFSNFNGSWDNDLSNIGSSLVLYTCKGECSWATARVTVDSNTQAVTNIDQLAHQTPYSDSEFNVSVFESFLELGRIQPEDISAANASDPGLWAIVHTQSLGDVVVSNLTSQVSQQSSYDSLLSDNQVGDAFEAGYRLVFALMFNGFLQLPATQDTVTGSVHVDTFAIVVVPAFAIMSEALLALAAVALMALLIGYHRRTSILRSDPDSIAAQCSIIVDEFNDVGIMRSTTRKLELLSTKKLEEEVRGSYLEYSERSGYLSLVTPEQELASMTGPSTARTNDTVITGDPLPSFMSKRGIALTVAALVALLAALIFLAAWSHIHHGFNYLTNSLSFRSQLFWSFMPTLIATFIESSWVSLHRDLCVLETWVAIRKHHTRAQESLSLRYSSRPPSLVFLMAFKRRHFILSFVSFLCLTTGILNIAMAGLFLNTIENFTSSAETVSQYTSTTLPGQWFGQNDVNQAFSVLRAELSDDGNLPSWTTHDLSFVPVLSNASANVGNEVFTSTTSGIGSVLECVDLPNQATLNSSGPGIYNDSQGVQSVRYKPNTPDVGPNQTCSATYGFSNTVTSIFFQTMDLLNLTTGSTSSLGLEGCSSLMLLVSGDSSTQTISLQVCSSSISASDWEVQYDADQTIISQQAIGTAPRGTAVLRNETELLAFYRRRFLEAASLSLALGPTTQYDWPGLLMTRVRNKSTIRSIPELAGNVWQRLFAIWFSVYRNNLLTTWNAGDASFASPTSTAIARQPRIMPSIPAFVVSILLIFLYLGSFVVVVGRRRHRYAGPRMPKTIGSIMPWVIHSRMLEDFAGVHYVSSRDRDDALQRMGRRYGFGRFRGRHGKVTLGIEYEELLMAQGAYGDF</sequence>
<feature type="transmembrane region" description="Helical" evidence="1">
    <location>
        <begin position="96"/>
        <end position="116"/>
    </location>
</feature>
<dbReference type="OrthoDB" id="3248909at2759"/>
<feature type="transmembrane region" description="Helical" evidence="1">
    <location>
        <begin position="51"/>
        <end position="69"/>
    </location>
</feature>
<reference evidence="2 3" key="1">
    <citation type="journal article" date="2018" name="IMA Fungus">
        <title>IMA Genome-F 9: Draft genome sequence of Annulohypoxylon stygium, Aspergillus mulundensis, Berkeleyomyces basicola (syn. Thielaviopsis basicola), Ceratocystis smalleyi, two Cercospora beticola strains, Coleophoma cylindrospora, Fusarium fracticaudum, Phialophora cf. hyalina, and Morchella septimelata.</title>
        <authorList>
            <person name="Wingfield B.D."/>
            <person name="Bills G.F."/>
            <person name="Dong Y."/>
            <person name="Huang W."/>
            <person name="Nel W.J."/>
            <person name="Swalarsk-Parry B.S."/>
            <person name="Vaghefi N."/>
            <person name="Wilken P.M."/>
            <person name="An Z."/>
            <person name="de Beer Z.W."/>
            <person name="De Vos L."/>
            <person name="Chen L."/>
            <person name="Duong T.A."/>
            <person name="Gao Y."/>
            <person name="Hammerbacher A."/>
            <person name="Kikkert J.R."/>
            <person name="Li Y."/>
            <person name="Li H."/>
            <person name="Li K."/>
            <person name="Li Q."/>
            <person name="Liu X."/>
            <person name="Ma X."/>
            <person name="Naidoo K."/>
            <person name="Pethybridge S.J."/>
            <person name="Sun J."/>
            <person name="Steenkamp E.T."/>
            <person name="van der Nest M.A."/>
            <person name="van Wyk S."/>
            <person name="Wingfield M.J."/>
            <person name="Xiong C."/>
            <person name="Yue Q."/>
            <person name="Zhang X."/>
        </authorList>
    </citation>
    <scope>NUCLEOTIDE SEQUENCE [LARGE SCALE GENOMIC DNA]</scope>
    <source>
        <strain evidence="2 3">BP6252</strain>
    </source>
</reference>
<protein>
    <submittedName>
        <fullName evidence="2">Uncharacterized protein</fullName>
    </submittedName>
</protein>
<feature type="transmembrane region" description="Helical" evidence="1">
    <location>
        <begin position="801"/>
        <end position="825"/>
    </location>
</feature>
<keyword evidence="1" id="KW-0812">Transmembrane</keyword>
<gene>
    <name evidence="2" type="ORF">BP6252_08979</name>
</gene>
<keyword evidence="1" id="KW-0472">Membrane</keyword>
<dbReference type="PANTHER" id="PTHR37544:SF3">
    <property type="entry name" value="SPRAY"/>
    <property type="match status" value="1"/>
</dbReference>
<dbReference type="InterPro" id="IPR021840">
    <property type="entry name" value="DUF3433"/>
</dbReference>
<accession>A0A3D8R0K2</accession>
<evidence type="ECO:0000313" key="3">
    <source>
        <dbReference type="Proteomes" id="UP000256645"/>
    </source>
</evidence>
<dbReference type="Proteomes" id="UP000256645">
    <property type="component" value="Unassembled WGS sequence"/>
</dbReference>
<feature type="transmembrane region" description="Helical" evidence="1">
    <location>
        <begin position="735"/>
        <end position="755"/>
    </location>
</feature>
<keyword evidence="3" id="KW-1185">Reference proteome</keyword>
<dbReference type="AlphaFoldDB" id="A0A3D8R0K2"/>
<feature type="transmembrane region" description="Helical" evidence="1">
    <location>
        <begin position="695"/>
        <end position="715"/>
    </location>
</feature>
<feature type="transmembrane region" description="Helical" evidence="1">
    <location>
        <begin position="562"/>
        <end position="590"/>
    </location>
</feature>
<organism evidence="2 3">
    <name type="scientific">Coleophoma cylindrospora</name>
    <dbReference type="NCBI Taxonomy" id="1849047"/>
    <lineage>
        <taxon>Eukaryota</taxon>
        <taxon>Fungi</taxon>
        <taxon>Dikarya</taxon>
        <taxon>Ascomycota</taxon>
        <taxon>Pezizomycotina</taxon>
        <taxon>Leotiomycetes</taxon>
        <taxon>Helotiales</taxon>
        <taxon>Dermateaceae</taxon>
        <taxon>Coleophoma</taxon>
    </lineage>
</organism>
<dbReference type="Pfam" id="PF11915">
    <property type="entry name" value="DUF3433"/>
    <property type="match status" value="2"/>
</dbReference>
<keyword evidence="1" id="KW-1133">Transmembrane helix</keyword>